<dbReference type="EMBL" id="LLXI01004413">
    <property type="protein sequence ID" value="PKY60597.1"/>
    <property type="molecule type" value="Genomic_DNA"/>
</dbReference>
<keyword evidence="2" id="KW-1185">Reference proteome</keyword>
<dbReference type="Gene3D" id="3.40.50.300">
    <property type="entry name" value="P-loop containing nucleotide triphosphate hydrolases"/>
    <property type="match status" value="1"/>
</dbReference>
<dbReference type="VEuPathDB" id="FungiDB:RhiirFUN_022893"/>
<feature type="non-terminal residue" evidence="1">
    <location>
        <position position="151"/>
    </location>
</feature>
<dbReference type="Proteomes" id="UP000234323">
    <property type="component" value="Unassembled WGS sequence"/>
</dbReference>
<dbReference type="InterPro" id="IPR027417">
    <property type="entry name" value="P-loop_NTPase"/>
</dbReference>
<accession>A0A2I1HP14</accession>
<evidence type="ECO:0000313" key="2">
    <source>
        <dbReference type="Proteomes" id="UP000234323"/>
    </source>
</evidence>
<protein>
    <submittedName>
        <fullName evidence="1">Uncharacterized protein</fullName>
    </submittedName>
</protein>
<organism evidence="1 2">
    <name type="scientific">Rhizophagus irregularis</name>
    <dbReference type="NCBI Taxonomy" id="588596"/>
    <lineage>
        <taxon>Eukaryota</taxon>
        <taxon>Fungi</taxon>
        <taxon>Fungi incertae sedis</taxon>
        <taxon>Mucoromycota</taxon>
        <taxon>Glomeromycotina</taxon>
        <taxon>Glomeromycetes</taxon>
        <taxon>Glomerales</taxon>
        <taxon>Glomeraceae</taxon>
        <taxon>Rhizophagus</taxon>
    </lineage>
</organism>
<reference evidence="1 2" key="1">
    <citation type="submission" date="2015-10" db="EMBL/GenBank/DDBJ databases">
        <title>Genome analyses suggest a sexual origin of heterokaryosis in a supposedly ancient asexual fungus.</title>
        <authorList>
            <person name="Ropars J."/>
            <person name="Sedzielewska K."/>
            <person name="Noel J."/>
            <person name="Charron P."/>
            <person name="Farinelli L."/>
            <person name="Marton T."/>
            <person name="Kruger M."/>
            <person name="Pelin A."/>
            <person name="Brachmann A."/>
            <person name="Corradi N."/>
        </authorList>
    </citation>
    <scope>NUCLEOTIDE SEQUENCE [LARGE SCALE GENOMIC DNA]</scope>
    <source>
        <strain evidence="1 2">A4</strain>
    </source>
</reference>
<name>A0A2I1HP14_9GLOM</name>
<comment type="caution">
    <text evidence="1">The sequence shown here is derived from an EMBL/GenBank/DDBJ whole genome shotgun (WGS) entry which is preliminary data.</text>
</comment>
<sequence length="151" mass="17419">MGDSYNCLRLNNKRVFQVEVYEDKDRQKFFEFATSRKRREWAVTSTINSEVRGSVYFVDPTEASGPLFNLIKKGEFVALYGARASGKSTRVDQAMIELEKEGYVCIYISFKGVNMDTKDIFWSSVGTKLAFHAPKYFKSNEVKSVDDFMLR</sequence>
<proteinExistence type="predicted"/>
<dbReference type="VEuPathDB" id="FungiDB:RhiirA1_457766"/>
<dbReference type="AlphaFoldDB" id="A0A2I1HP14"/>
<dbReference type="SUPFAM" id="SSF52540">
    <property type="entry name" value="P-loop containing nucleoside triphosphate hydrolases"/>
    <property type="match status" value="1"/>
</dbReference>
<evidence type="ECO:0000313" key="1">
    <source>
        <dbReference type="EMBL" id="PKY60597.1"/>
    </source>
</evidence>
<gene>
    <name evidence="1" type="ORF">RhiirA4_449694</name>
</gene>